<dbReference type="Proteomes" id="UP001218218">
    <property type="component" value="Unassembled WGS sequence"/>
</dbReference>
<organism evidence="1 2">
    <name type="scientific">Mycena albidolilacea</name>
    <dbReference type="NCBI Taxonomy" id="1033008"/>
    <lineage>
        <taxon>Eukaryota</taxon>
        <taxon>Fungi</taxon>
        <taxon>Dikarya</taxon>
        <taxon>Basidiomycota</taxon>
        <taxon>Agaricomycotina</taxon>
        <taxon>Agaricomycetes</taxon>
        <taxon>Agaricomycetidae</taxon>
        <taxon>Agaricales</taxon>
        <taxon>Marasmiineae</taxon>
        <taxon>Mycenaceae</taxon>
        <taxon>Mycena</taxon>
    </lineage>
</organism>
<proteinExistence type="predicted"/>
<gene>
    <name evidence="1" type="ORF">DFH08DRAFT_952464</name>
</gene>
<keyword evidence="2" id="KW-1185">Reference proteome</keyword>
<comment type="caution">
    <text evidence="1">The sequence shown here is derived from an EMBL/GenBank/DDBJ whole genome shotgun (WGS) entry which is preliminary data.</text>
</comment>
<evidence type="ECO:0000313" key="2">
    <source>
        <dbReference type="Proteomes" id="UP001218218"/>
    </source>
</evidence>
<name>A0AAD7F0N4_9AGAR</name>
<sequence>MEREYTSALKLYETASVEREAHMSLLRGREPPSIDSTTQPVVLLSTFNSLLLPTDPEAIDYPEDTGIGVCNRRILLSPLDVVLARMGSLALVDKLTELEQVVRSNLDQSFKKGVLANLTKESETSFKPDERTIDGRYWLPRLADAASSDCSLTLAVDYISTPAESLPAQKQHGYNKVRKYDAALHPSAAARSNIPNILVNVEFTKTEAPTAITNAVDLLTFQPTRLFVPTLSFHDKEEKTTLFTFIPSQERLEFVLVPNCFNSKGFPTVSALLHLFRIVSSYQPGYDPLFIYNFTLPPPNFSVGDAVPRFRRSSRHSGSIVLEGVLDEQALHNISTPIVVKLCFISERRQWRESIVVDDLYTADPEHPPAYAPKLLGALPMRKRKASVLDVPALVLHHLEVMLFASPRHGRKLKDLSAAEFFTAAEQPSSTPSAVASSIFLLVDWEFGGRFEELLSAIVRGTVTGTLDTMSVASLRNDDPLPHDDIESAVYVLLKVLTQTFVPPVDQQREWAAPLRRYKWDEPLNPSMLADLREGLWTGRHSTSTIPTTLQIFKILLSLEDLVKKAVDAARSVDASSWG</sequence>
<dbReference type="AlphaFoldDB" id="A0AAD7F0N4"/>
<evidence type="ECO:0000313" key="1">
    <source>
        <dbReference type="EMBL" id="KAJ7359311.1"/>
    </source>
</evidence>
<reference evidence="1" key="1">
    <citation type="submission" date="2023-03" db="EMBL/GenBank/DDBJ databases">
        <title>Massive genome expansion in bonnet fungi (Mycena s.s.) driven by repeated elements and novel gene families across ecological guilds.</title>
        <authorList>
            <consortium name="Lawrence Berkeley National Laboratory"/>
            <person name="Harder C.B."/>
            <person name="Miyauchi S."/>
            <person name="Viragh M."/>
            <person name="Kuo A."/>
            <person name="Thoen E."/>
            <person name="Andreopoulos B."/>
            <person name="Lu D."/>
            <person name="Skrede I."/>
            <person name="Drula E."/>
            <person name="Henrissat B."/>
            <person name="Morin E."/>
            <person name="Kohler A."/>
            <person name="Barry K."/>
            <person name="LaButti K."/>
            <person name="Morin E."/>
            <person name="Salamov A."/>
            <person name="Lipzen A."/>
            <person name="Mereny Z."/>
            <person name="Hegedus B."/>
            <person name="Baldrian P."/>
            <person name="Stursova M."/>
            <person name="Weitz H."/>
            <person name="Taylor A."/>
            <person name="Grigoriev I.V."/>
            <person name="Nagy L.G."/>
            <person name="Martin F."/>
            <person name="Kauserud H."/>
        </authorList>
    </citation>
    <scope>NUCLEOTIDE SEQUENCE</scope>
    <source>
        <strain evidence="1">CBHHK002</strain>
    </source>
</reference>
<dbReference type="EMBL" id="JARIHO010000006">
    <property type="protein sequence ID" value="KAJ7359311.1"/>
    <property type="molecule type" value="Genomic_DNA"/>
</dbReference>
<accession>A0AAD7F0N4</accession>
<protein>
    <submittedName>
        <fullName evidence="1">Uncharacterized protein</fullName>
    </submittedName>
</protein>